<reference evidence="7" key="1">
    <citation type="journal article" date="2019" name="Plant J.">
        <title>Chlorella vulgaris genome assembly and annotation reveals the molecular basis for metabolic acclimation to high light conditions.</title>
        <authorList>
            <person name="Cecchin M."/>
            <person name="Marcolungo L."/>
            <person name="Rossato M."/>
            <person name="Girolomoni L."/>
            <person name="Cosentino E."/>
            <person name="Cuine S."/>
            <person name="Li-Beisson Y."/>
            <person name="Delledonne M."/>
            <person name="Ballottari M."/>
        </authorList>
    </citation>
    <scope>NUCLEOTIDE SEQUENCE</scope>
    <source>
        <strain evidence="7">211/11P</strain>
    </source>
</reference>
<evidence type="ECO:0000313" key="7">
    <source>
        <dbReference type="EMBL" id="KAI3428562.1"/>
    </source>
</evidence>
<comment type="similarity">
    <text evidence="2 6">Belongs to the peroxisomal membrane protein PXMP2/4 family.</text>
</comment>
<dbReference type="PANTHER" id="PTHR11266">
    <property type="entry name" value="PEROXISOMAL MEMBRANE PROTEIN 2, PXMP2 MPV17"/>
    <property type="match status" value="1"/>
</dbReference>
<reference evidence="7" key="2">
    <citation type="submission" date="2020-11" db="EMBL/GenBank/DDBJ databases">
        <authorList>
            <person name="Cecchin M."/>
            <person name="Marcolungo L."/>
            <person name="Rossato M."/>
            <person name="Girolomoni L."/>
            <person name="Cosentino E."/>
            <person name="Cuine S."/>
            <person name="Li-Beisson Y."/>
            <person name="Delledonne M."/>
            <person name="Ballottari M."/>
        </authorList>
    </citation>
    <scope>NUCLEOTIDE SEQUENCE</scope>
    <source>
        <strain evidence="7">211/11P</strain>
        <tissue evidence="7">Whole cell</tissue>
    </source>
</reference>
<dbReference type="EMBL" id="SIDB01000009">
    <property type="protein sequence ID" value="KAI3428562.1"/>
    <property type="molecule type" value="Genomic_DNA"/>
</dbReference>
<evidence type="ECO:0000256" key="4">
    <source>
        <dbReference type="ARBA" id="ARBA00022989"/>
    </source>
</evidence>
<dbReference type="Pfam" id="PF04117">
    <property type="entry name" value="Mpv17_PMP22"/>
    <property type="match status" value="1"/>
</dbReference>
<comment type="caution">
    <text evidence="7">The sequence shown here is derived from an EMBL/GenBank/DDBJ whole genome shotgun (WGS) entry which is preliminary data.</text>
</comment>
<dbReference type="PANTHER" id="PTHR11266:SF21">
    <property type="entry name" value="ACT DOMAIN-CONTAINING PROTEIN"/>
    <property type="match status" value="1"/>
</dbReference>
<dbReference type="GO" id="GO:0005737">
    <property type="term" value="C:cytoplasm"/>
    <property type="evidence" value="ECO:0007669"/>
    <property type="project" value="TreeGrafter"/>
</dbReference>
<evidence type="ECO:0000256" key="5">
    <source>
        <dbReference type="ARBA" id="ARBA00023136"/>
    </source>
</evidence>
<sequence length="290" mass="30488">MSQLVQFGRMLVAPLTGMASWYNKTAQLHPLGTGMITTGLKTSAADVFAQKVVEGREDFDYTRHAAFCLFGFGYLGGFQYWLYNVKFTQWCGALTRTFGHRATAPIKTFLDQAVHHPLIYFPVFFSIKAGVSGQPLSSAVTKYRTEIWDSLKALWMVWVPAQLVNFAFVPKHLRIPYVAAVSFGWTVILSVMQGKFDAAIAQRSAAAAAAGEPAVLSAVQSAQAAAAAAAAPGSAAPAAPSQPSLLPLAAAAVVKHERAATAATHAPLVAAAATAAGLPPRGAGAAVEEA</sequence>
<dbReference type="OrthoDB" id="5345392at2759"/>
<dbReference type="AlphaFoldDB" id="A0A9D4YVG2"/>
<proteinExistence type="inferred from homology"/>
<keyword evidence="8" id="KW-1185">Reference proteome</keyword>
<keyword evidence="3" id="KW-0812">Transmembrane</keyword>
<keyword evidence="5" id="KW-0472">Membrane</keyword>
<name>A0A9D4YVG2_CHLVU</name>
<organism evidence="7 8">
    <name type="scientific">Chlorella vulgaris</name>
    <name type="common">Green alga</name>
    <dbReference type="NCBI Taxonomy" id="3077"/>
    <lineage>
        <taxon>Eukaryota</taxon>
        <taxon>Viridiplantae</taxon>
        <taxon>Chlorophyta</taxon>
        <taxon>core chlorophytes</taxon>
        <taxon>Trebouxiophyceae</taxon>
        <taxon>Chlorellales</taxon>
        <taxon>Chlorellaceae</taxon>
        <taxon>Chlorella clade</taxon>
        <taxon>Chlorella</taxon>
    </lineage>
</organism>
<dbReference type="Proteomes" id="UP001055712">
    <property type="component" value="Unassembled WGS sequence"/>
</dbReference>
<evidence type="ECO:0000256" key="6">
    <source>
        <dbReference type="RuleBase" id="RU363053"/>
    </source>
</evidence>
<dbReference type="InterPro" id="IPR007248">
    <property type="entry name" value="Mpv17_PMP22"/>
</dbReference>
<evidence type="ECO:0000313" key="8">
    <source>
        <dbReference type="Proteomes" id="UP001055712"/>
    </source>
</evidence>
<keyword evidence="4" id="KW-1133">Transmembrane helix</keyword>
<dbReference type="GO" id="GO:0016020">
    <property type="term" value="C:membrane"/>
    <property type="evidence" value="ECO:0007669"/>
    <property type="project" value="UniProtKB-SubCell"/>
</dbReference>
<evidence type="ECO:0000256" key="3">
    <source>
        <dbReference type="ARBA" id="ARBA00022692"/>
    </source>
</evidence>
<evidence type="ECO:0000256" key="2">
    <source>
        <dbReference type="ARBA" id="ARBA00006824"/>
    </source>
</evidence>
<accession>A0A9D4YVG2</accession>
<evidence type="ECO:0000256" key="1">
    <source>
        <dbReference type="ARBA" id="ARBA00004141"/>
    </source>
</evidence>
<comment type="subcellular location">
    <subcellularLocation>
        <location evidence="1">Membrane</location>
        <topology evidence="1">Multi-pass membrane protein</topology>
    </subcellularLocation>
</comment>
<gene>
    <name evidence="7" type="ORF">D9Q98_007384</name>
</gene>
<protein>
    <submittedName>
        <fullName evidence="7">Uncharacterized protein</fullName>
    </submittedName>
</protein>